<keyword evidence="2" id="KW-1185">Reference proteome</keyword>
<evidence type="ECO:0000313" key="2">
    <source>
        <dbReference type="Proteomes" id="UP001367508"/>
    </source>
</evidence>
<dbReference type="Proteomes" id="UP001367508">
    <property type="component" value="Unassembled WGS sequence"/>
</dbReference>
<dbReference type="EMBL" id="JAYMYQ010000006">
    <property type="protein sequence ID" value="KAK7324380.1"/>
    <property type="molecule type" value="Genomic_DNA"/>
</dbReference>
<sequence length="153" mass="17810">MIITFTTENCKPFLYNSASCNASQLHDLHIEFYVIFKEYLQTNNWHSIQLHSICKHYDHIALILTYQIDKGPAASFNYNSLIVDTFLAPPHLAIYLQDICYGHRGTPFLGYKIWPERACIPYFVMGAKFENSTWRDLETPQKIFHYLVKVGGL</sequence>
<gene>
    <name evidence="1" type="ORF">VNO77_27915</name>
</gene>
<protein>
    <submittedName>
        <fullName evidence="1">Uncharacterized protein</fullName>
    </submittedName>
</protein>
<proteinExistence type="predicted"/>
<reference evidence="1 2" key="1">
    <citation type="submission" date="2024-01" db="EMBL/GenBank/DDBJ databases">
        <title>The genomes of 5 underutilized Papilionoideae crops provide insights into root nodulation and disease resistanc.</title>
        <authorList>
            <person name="Jiang F."/>
        </authorList>
    </citation>
    <scope>NUCLEOTIDE SEQUENCE [LARGE SCALE GENOMIC DNA]</scope>
    <source>
        <strain evidence="1">LVBAO_FW01</strain>
        <tissue evidence="1">Leaves</tissue>
    </source>
</reference>
<organism evidence="1 2">
    <name type="scientific">Canavalia gladiata</name>
    <name type="common">Sword bean</name>
    <name type="synonym">Dolichos gladiatus</name>
    <dbReference type="NCBI Taxonomy" id="3824"/>
    <lineage>
        <taxon>Eukaryota</taxon>
        <taxon>Viridiplantae</taxon>
        <taxon>Streptophyta</taxon>
        <taxon>Embryophyta</taxon>
        <taxon>Tracheophyta</taxon>
        <taxon>Spermatophyta</taxon>
        <taxon>Magnoliopsida</taxon>
        <taxon>eudicotyledons</taxon>
        <taxon>Gunneridae</taxon>
        <taxon>Pentapetalae</taxon>
        <taxon>rosids</taxon>
        <taxon>fabids</taxon>
        <taxon>Fabales</taxon>
        <taxon>Fabaceae</taxon>
        <taxon>Papilionoideae</taxon>
        <taxon>50 kb inversion clade</taxon>
        <taxon>NPAAA clade</taxon>
        <taxon>indigoferoid/millettioid clade</taxon>
        <taxon>Phaseoleae</taxon>
        <taxon>Canavalia</taxon>
    </lineage>
</organism>
<dbReference type="AlphaFoldDB" id="A0AAN9Q4J0"/>
<accession>A0AAN9Q4J0</accession>
<name>A0AAN9Q4J0_CANGL</name>
<evidence type="ECO:0000313" key="1">
    <source>
        <dbReference type="EMBL" id="KAK7324380.1"/>
    </source>
</evidence>
<comment type="caution">
    <text evidence="1">The sequence shown here is derived from an EMBL/GenBank/DDBJ whole genome shotgun (WGS) entry which is preliminary data.</text>
</comment>